<accession>A0ABD3DRF4</accession>
<dbReference type="InterPro" id="IPR039317">
    <property type="entry name" value="TIC"/>
</dbReference>
<evidence type="ECO:0000256" key="1">
    <source>
        <dbReference type="SAM" id="MobiDB-lite"/>
    </source>
</evidence>
<dbReference type="Proteomes" id="UP001632038">
    <property type="component" value="Unassembled WGS sequence"/>
</dbReference>
<feature type="compositionally biased region" description="Basic and acidic residues" evidence="1">
    <location>
        <begin position="240"/>
        <end position="254"/>
    </location>
</feature>
<dbReference type="PANTHER" id="PTHR34798:SF1">
    <property type="entry name" value="TIC-LIKE PROTEIN"/>
    <property type="match status" value="1"/>
</dbReference>
<feature type="region of interest" description="Disordered" evidence="1">
    <location>
        <begin position="907"/>
        <end position="926"/>
    </location>
</feature>
<reference evidence="3" key="1">
    <citation type="journal article" date="2024" name="IScience">
        <title>Strigolactones Initiate the Formation of Haustorium-like Structures in Castilleja.</title>
        <authorList>
            <person name="Buerger M."/>
            <person name="Peterson D."/>
            <person name="Chory J."/>
        </authorList>
    </citation>
    <scope>NUCLEOTIDE SEQUENCE [LARGE SCALE GENOMIC DNA]</scope>
</reference>
<evidence type="ECO:0000313" key="2">
    <source>
        <dbReference type="EMBL" id="KAL3644873.1"/>
    </source>
</evidence>
<comment type="caution">
    <text evidence="2">The sequence shown here is derived from an EMBL/GenBank/DDBJ whole genome shotgun (WGS) entry which is preliminary data.</text>
</comment>
<dbReference type="PANTHER" id="PTHR34798">
    <property type="entry name" value="PROTEIN TIME FOR COFFEE"/>
    <property type="match status" value="1"/>
</dbReference>
<gene>
    <name evidence="2" type="ORF">CASFOL_010053</name>
</gene>
<feature type="region of interest" description="Disordered" evidence="1">
    <location>
        <begin position="234"/>
        <end position="254"/>
    </location>
</feature>
<evidence type="ECO:0008006" key="4">
    <source>
        <dbReference type="Google" id="ProtNLM"/>
    </source>
</evidence>
<dbReference type="AlphaFoldDB" id="A0ABD3DRF4"/>
<proteinExistence type="predicted"/>
<evidence type="ECO:0000313" key="3">
    <source>
        <dbReference type="Proteomes" id="UP001632038"/>
    </source>
</evidence>
<protein>
    <recommendedName>
        <fullName evidence="4">Time for coffee</fullName>
    </recommendedName>
</protein>
<feature type="compositionally biased region" description="Polar residues" evidence="1">
    <location>
        <begin position="782"/>
        <end position="792"/>
    </location>
</feature>
<name>A0ABD3DRF4_9LAMI</name>
<feature type="region of interest" description="Disordered" evidence="1">
    <location>
        <begin position="1"/>
        <end position="97"/>
    </location>
</feature>
<feature type="region of interest" description="Disordered" evidence="1">
    <location>
        <begin position="140"/>
        <end position="189"/>
    </location>
</feature>
<feature type="compositionally biased region" description="Low complexity" evidence="1">
    <location>
        <begin position="172"/>
        <end position="187"/>
    </location>
</feature>
<dbReference type="EMBL" id="JAVIJP010000013">
    <property type="protein sequence ID" value="KAL3644873.1"/>
    <property type="molecule type" value="Genomic_DNA"/>
</dbReference>
<feature type="region of interest" description="Disordered" evidence="1">
    <location>
        <begin position="583"/>
        <end position="628"/>
    </location>
</feature>
<sequence length="948" mass="103839">MDKNRDLRRTAMSTVNGLQRRRQRDTTPRDSTDGDRQMELKETVRLRDREQLQKRERDRDFSKRRRIDKRNTDSSDGEYFEEENDTRIHQQNRTNQLIPAFFSPTNNRRDLRAHRSSPMLRTSIDEVIGVPIPRRARSVSAKKLHDYRNSGNGGFGDDLSHRRSTPSPATVSPIGSGSLSPSSSGASLKKKMKYIEPRTRVLGGASNSKPSSVIQDDIEIEVAEALFDLMTQSHFQSQSSEREDKVDRDSTKSADDVVKRFKAAPGKDENGAFKVQNEQVIKVNADTILAEKQKYTDEPAQELESRDGFVDREKVGFSKESESSSCIKVAACGIQDPTVTKADCAASVVEAKEGSRIEIDLMALPSMPSSSEREALHDIDPKVLTPDVQKKSEMIGAISGNQSLNLNLEKEPKIWKEQKSQSPTPSLPFPIGMASWPGVVPHPGFMPSHRTVLPIDGNARSSMTVQTPQFKFTQPQTKRSTIHRCIADNIHHHQQLVMKSLSSGHTGTATTLFGTKPLSLKSTLPTQRHVLGRDKSSDVAADFNATTSGKPKLQQDLNQGLAHNNFMHYQGFTFPLGHHQTTMMAPANLSGPLPPQSASSISNPLLPSNNPSRKLTPNSSLPDASSSSFNHHPFFPSKEAAASYLAMLQNAGCSFPIPTNMFTNSSFYSSPAFNISQKSASHNKLSSPQPEKNGASNINNSKGQAYSFSVQPMNFAAVSPITNNKKHGDLSQQGSKNRAELVPRPFPLSQNPASIFQMLPEYSWNGQNNTNKNFPMSEGTKSHASSGSKPDTSAQALGFLPSSSLSSVAIPNFYHQMQLKGASGVQTDYSSFLPKWDNSNNSNFLKNTTATPEGSSSSQSLVNIPQLKTNHHVTYGNNNPALIVGSSSSSRNTSSEQRNAVSMVLVSASQEKEGSQNGLGQKASPACRRVLPSILSTSASQLSEIKYG</sequence>
<feature type="compositionally biased region" description="Basic and acidic residues" evidence="1">
    <location>
        <begin position="24"/>
        <end position="61"/>
    </location>
</feature>
<feature type="region of interest" description="Disordered" evidence="1">
    <location>
        <begin position="679"/>
        <end position="702"/>
    </location>
</feature>
<feature type="compositionally biased region" description="Acidic residues" evidence="1">
    <location>
        <begin position="75"/>
        <end position="84"/>
    </location>
</feature>
<keyword evidence="3" id="KW-1185">Reference proteome</keyword>
<feature type="compositionally biased region" description="Low complexity" evidence="1">
    <location>
        <begin position="597"/>
        <end position="612"/>
    </location>
</feature>
<feature type="compositionally biased region" description="Low complexity" evidence="1">
    <location>
        <begin position="619"/>
        <end position="628"/>
    </location>
</feature>
<feature type="region of interest" description="Disordered" evidence="1">
    <location>
        <begin position="766"/>
        <end position="792"/>
    </location>
</feature>
<organism evidence="2 3">
    <name type="scientific">Castilleja foliolosa</name>
    <dbReference type="NCBI Taxonomy" id="1961234"/>
    <lineage>
        <taxon>Eukaryota</taxon>
        <taxon>Viridiplantae</taxon>
        <taxon>Streptophyta</taxon>
        <taxon>Embryophyta</taxon>
        <taxon>Tracheophyta</taxon>
        <taxon>Spermatophyta</taxon>
        <taxon>Magnoliopsida</taxon>
        <taxon>eudicotyledons</taxon>
        <taxon>Gunneridae</taxon>
        <taxon>Pentapetalae</taxon>
        <taxon>asterids</taxon>
        <taxon>lamiids</taxon>
        <taxon>Lamiales</taxon>
        <taxon>Orobanchaceae</taxon>
        <taxon>Pedicularideae</taxon>
        <taxon>Castillejinae</taxon>
        <taxon>Castilleja</taxon>
    </lineage>
</organism>